<dbReference type="InterPro" id="IPR002885">
    <property type="entry name" value="PPR_rpt"/>
</dbReference>
<dbReference type="AlphaFoldDB" id="A0A067LI75"/>
<reference evidence="4 5" key="1">
    <citation type="journal article" date="2014" name="PLoS ONE">
        <title>Global Analysis of Gene Expression Profiles in Physic Nut (Jatropha curcas L.) Seedlings Exposed to Salt Stress.</title>
        <authorList>
            <person name="Zhang L."/>
            <person name="Zhang C."/>
            <person name="Wu P."/>
            <person name="Chen Y."/>
            <person name="Li M."/>
            <person name="Jiang H."/>
            <person name="Wu G."/>
        </authorList>
    </citation>
    <scope>NUCLEOTIDE SEQUENCE [LARGE SCALE GENOMIC DNA]</scope>
    <source>
        <strain evidence="5">cv. GZQX0401</strain>
        <tissue evidence="4">Young leaves</tissue>
    </source>
</reference>
<dbReference type="Pfam" id="PF13041">
    <property type="entry name" value="PPR_2"/>
    <property type="match status" value="1"/>
</dbReference>
<organism evidence="4 5">
    <name type="scientific">Jatropha curcas</name>
    <name type="common">Barbados nut</name>
    <dbReference type="NCBI Taxonomy" id="180498"/>
    <lineage>
        <taxon>Eukaryota</taxon>
        <taxon>Viridiplantae</taxon>
        <taxon>Streptophyta</taxon>
        <taxon>Embryophyta</taxon>
        <taxon>Tracheophyta</taxon>
        <taxon>Spermatophyta</taxon>
        <taxon>Magnoliopsida</taxon>
        <taxon>eudicotyledons</taxon>
        <taxon>Gunneridae</taxon>
        <taxon>Pentapetalae</taxon>
        <taxon>rosids</taxon>
        <taxon>fabids</taxon>
        <taxon>Malpighiales</taxon>
        <taxon>Euphorbiaceae</taxon>
        <taxon>Crotonoideae</taxon>
        <taxon>Jatropheae</taxon>
        <taxon>Jatropha</taxon>
    </lineage>
</organism>
<dbReference type="OrthoDB" id="185373at2759"/>
<accession>A0A067LI75</accession>
<evidence type="ECO:0000256" key="2">
    <source>
        <dbReference type="ARBA" id="ARBA00022737"/>
    </source>
</evidence>
<comment type="similarity">
    <text evidence="1">Belongs to the PPR family. P subfamily.</text>
</comment>
<dbReference type="Gene3D" id="1.25.40.10">
    <property type="entry name" value="Tetratricopeptide repeat domain"/>
    <property type="match status" value="2"/>
</dbReference>
<protein>
    <recommendedName>
        <fullName evidence="6">Pentacotripeptide-repeat region of PRORP domain-containing protein</fullName>
    </recommendedName>
</protein>
<evidence type="ECO:0000256" key="1">
    <source>
        <dbReference type="ARBA" id="ARBA00007626"/>
    </source>
</evidence>
<dbReference type="Pfam" id="PF12854">
    <property type="entry name" value="PPR_1"/>
    <property type="match status" value="2"/>
</dbReference>
<dbReference type="InterPro" id="IPR011990">
    <property type="entry name" value="TPR-like_helical_dom_sf"/>
</dbReference>
<feature type="repeat" description="PPR" evidence="3">
    <location>
        <begin position="204"/>
        <end position="238"/>
    </location>
</feature>
<evidence type="ECO:0000256" key="3">
    <source>
        <dbReference type="PROSITE-ProRule" id="PRU00708"/>
    </source>
</evidence>
<proteinExistence type="inferred from homology"/>
<name>A0A067LI75_JATCU</name>
<dbReference type="EMBL" id="KK914255">
    <property type="protein sequence ID" value="KDP44285.1"/>
    <property type="molecule type" value="Genomic_DNA"/>
</dbReference>
<sequence length="269" mass="29739">MMSTRSGRCLTVFRIRRPMDIFGSVSFSSSKSSTHLRGKGNSDSFHNIDDCLASFNLMLHSNPPSPIKEFSKLLSALVRMKHYATVISLSEQMEMEDKFGEAVDLVDDIVEKGSRPDFYTYTVIVNGLCKIGKTNVAIGILKRMVEKAGKVNDAKELFSRLSIEGLHPDVCTYTIIVKGLCKEGLLDEALKVFRKMEGNGCSPDDCSYNVIIQGYLQHNDLSMAKQLIDEMVGKGFSADATTMELVVNNDLLVKKLLSCSTSSQGVKLE</sequence>
<dbReference type="NCBIfam" id="TIGR00756">
    <property type="entry name" value="PPR"/>
    <property type="match status" value="3"/>
</dbReference>
<gene>
    <name evidence="4" type="ORF">JCGZ_22914</name>
</gene>
<evidence type="ECO:0000313" key="5">
    <source>
        <dbReference type="Proteomes" id="UP000027138"/>
    </source>
</evidence>
<feature type="repeat" description="PPR" evidence="3">
    <location>
        <begin position="117"/>
        <end position="151"/>
    </location>
</feature>
<keyword evidence="5" id="KW-1185">Reference proteome</keyword>
<feature type="repeat" description="PPR" evidence="3">
    <location>
        <begin position="169"/>
        <end position="203"/>
    </location>
</feature>
<evidence type="ECO:0000313" key="4">
    <source>
        <dbReference type="EMBL" id="KDP44285.1"/>
    </source>
</evidence>
<dbReference type="PANTHER" id="PTHR47941">
    <property type="entry name" value="PENTATRICOPEPTIDE REPEAT-CONTAINING PROTEIN 3, MITOCHONDRIAL"/>
    <property type="match status" value="1"/>
</dbReference>
<dbReference type="PROSITE" id="PS51375">
    <property type="entry name" value="PPR"/>
    <property type="match status" value="3"/>
</dbReference>
<dbReference type="Proteomes" id="UP000027138">
    <property type="component" value="Unassembled WGS sequence"/>
</dbReference>
<evidence type="ECO:0008006" key="6">
    <source>
        <dbReference type="Google" id="ProtNLM"/>
    </source>
</evidence>
<keyword evidence="2" id="KW-0677">Repeat</keyword>